<dbReference type="KEGG" id="cmar:IMCC12053_2528"/>
<dbReference type="PANTHER" id="PTHR30041">
    <property type="entry name" value="ARSENATE REDUCTASE"/>
    <property type="match status" value="1"/>
</dbReference>
<sequence>MTTVYGIKTCDTCRKAVKALDVELHDIRTAPLSMAQLAQFHEAFGDALLNTRSTTWRGLSDDERALAPLDLLAAHPTVMKRPVIDRNGTLYLGWGKDVQAALSDV</sequence>
<dbReference type="Proteomes" id="UP000064920">
    <property type="component" value="Chromosome"/>
</dbReference>
<name>A0A0P0AC55_9RHOB</name>
<reference evidence="3 4" key="1">
    <citation type="submission" date="2015-05" db="EMBL/GenBank/DDBJ databases">
        <authorList>
            <person name="Wang D.B."/>
            <person name="Wang M."/>
        </authorList>
    </citation>
    <scope>NUCLEOTIDE SEQUENCE [LARGE SCALE GENOMIC DNA]</scope>
    <source>
        <strain evidence="3 4">IMCC 12053</strain>
    </source>
</reference>
<dbReference type="InterPro" id="IPR006660">
    <property type="entry name" value="Arsenate_reductase-like"/>
</dbReference>
<evidence type="ECO:0000313" key="4">
    <source>
        <dbReference type="Proteomes" id="UP000064920"/>
    </source>
</evidence>
<dbReference type="Pfam" id="PF03960">
    <property type="entry name" value="ArsC"/>
    <property type="match status" value="1"/>
</dbReference>
<gene>
    <name evidence="3" type="ORF">IMCC12053_2528</name>
</gene>
<protein>
    <submittedName>
        <fullName evidence="3">ArsC family protein</fullName>
    </submittedName>
</protein>
<dbReference type="STRING" id="1397108.IMCC12053_2528"/>
<dbReference type="Gene3D" id="3.40.30.10">
    <property type="entry name" value="Glutaredoxin"/>
    <property type="match status" value="1"/>
</dbReference>
<keyword evidence="4" id="KW-1185">Reference proteome</keyword>
<dbReference type="PATRIC" id="fig|1397108.4.peg.2583"/>
<evidence type="ECO:0000256" key="2">
    <source>
        <dbReference type="PROSITE-ProRule" id="PRU01282"/>
    </source>
</evidence>
<dbReference type="PROSITE" id="PS51353">
    <property type="entry name" value="ARSC"/>
    <property type="match status" value="1"/>
</dbReference>
<proteinExistence type="inferred from homology"/>
<dbReference type="SUPFAM" id="SSF52833">
    <property type="entry name" value="Thioredoxin-like"/>
    <property type="match status" value="1"/>
</dbReference>
<dbReference type="InterPro" id="IPR036249">
    <property type="entry name" value="Thioredoxin-like_sf"/>
</dbReference>
<organism evidence="3 4">
    <name type="scientific">Celeribacter marinus</name>
    <dbReference type="NCBI Taxonomy" id="1397108"/>
    <lineage>
        <taxon>Bacteria</taxon>
        <taxon>Pseudomonadati</taxon>
        <taxon>Pseudomonadota</taxon>
        <taxon>Alphaproteobacteria</taxon>
        <taxon>Rhodobacterales</taxon>
        <taxon>Roseobacteraceae</taxon>
        <taxon>Celeribacter</taxon>
    </lineage>
</organism>
<comment type="similarity">
    <text evidence="1 2">Belongs to the ArsC family.</text>
</comment>
<dbReference type="PANTHER" id="PTHR30041:SF8">
    <property type="entry name" value="PROTEIN YFFB"/>
    <property type="match status" value="1"/>
</dbReference>
<dbReference type="EMBL" id="CP012023">
    <property type="protein sequence ID" value="ALI56475.1"/>
    <property type="molecule type" value="Genomic_DNA"/>
</dbReference>
<accession>A0A0P0AC55</accession>
<dbReference type="RefSeq" id="WP_417903491.1">
    <property type="nucleotide sequence ID" value="NZ_CP012023.1"/>
</dbReference>
<dbReference type="AlphaFoldDB" id="A0A0P0AC55"/>
<evidence type="ECO:0000313" key="3">
    <source>
        <dbReference type="EMBL" id="ALI56475.1"/>
    </source>
</evidence>
<evidence type="ECO:0000256" key="1">
    <source>
        <dbReference type="ARBA" id="ARBA00007198"/>
    </source>
</evidence>